<proteinExistence type="predicted"/>
<dbReference type="InterPro" id="IPR000742">
    <property type="entry name" value="EGF"/>
</dbReference>
<name>A0A9D3Y9M1_DREPO</name>
<dbReference type="Proteomes" id="UP000828390">
    <property type="component" value="Unassembled WGS sequence"/>
</dbReference>
<feature type="disulfide bond" evidence="1">
    <location>
        <begin position="105"/>
        <end position="114"/>
    </location>
</feature>
<dbReference type="EMBL" id="JAIWYP010000016">
    <property type="protein sequence ID" value="KAH3694529.1"/>
    <property type="molecule type" value="Genomic_DNA"/>
</dbReference>
<reference evidence="4" key="2">
    <citation type="submission" date="2020-11" db="EMBL/GenBank/DDBJ databases">
        <authorList>
            <person name="McCartney M.A."/>
            <person name="Auch B."/>
            <person name="Kono T."/>
            <person name="Mallez S."/>
            <person name="Becker A."/>
            <person name="Gohl D.M."/>
            <person name="Silverstein K.A.T."/>
            <person name="Koren S."/>
            <person name="Bechman K.B."/>
            <person name="Herman A."/>
            <person name="Abrahante J.E."/>
            <person name="Garbe J."/>
        </authorList>
    </citation>
    <scope>NUCLEOTIDE SEQUENCE</scope>
    <source>
        <strain evidence="4">Duluth1</strain>
        <tissue evidence="4">Whole animal</tissue>
    </source>
</reference>
<dbReference type="PROSITE" id="PS00022">
    <property type="entry name" value="EGF_1"/>
    <property type="match status" value="2"/>
</dbReference>
<dbReference type="PANTHER" id="PTHR24033:SF232">
    <property type="entry name" value="LAMININ SUBUNIT GAMMA-2-RELATED"/>
    <property type="match status" value="1"/>
</dbReference>
<feature type="disulfide bond" evidence="1">
    <location>
        <begin position="228"/>
        <end position="238"/>
    </location>
</feature>
<feature type="disulfide bond" evidence="1">
    <location>
        <begin position="250"/>
        <end position="259"/>
    </location>
</feature>
<dbReference type="AlphaFoldDB" id="A0A9D3Y9M1"/>
<keyword evidence="2" id="KW-0732">Signal</keyword>
<protein>
    <recommendedName>
        <fullName evidence="3">EGF-like domain-containing protein</fullName>
    </recommendedName>
</protein>
<dbReference type="Pfam" id="PF23106">
    <property type="entry name" value="EGF_Teneurin"/>
    <property type="match status" value="1"/>
</dbReference>
<dbReference type="PROSITE" id="PS50026">
    <property type="entry name" value="EGF_3"/>
    <property type="match status" value="2"/>
</dbReference>
<keyword evidence="5" id="KW-1185">Reference proteome</keyword>
<keyword evidence="1" id="KW-0245">EGF-like domain</keyword>
<keyword evidence="1" id="KW-1015">Disulfide bond</keyword>
<feature type="chain" id="PRO_5039503395" description="EGF-like domain-containing protein" evidence="2">
    <location>
        <begin position="20"/>
        <end position="268"/>
    </location>
</feature>
<organism evidence="4 5">
    <name type="scientific">Dreissena polymorpha</name>
    <name type="common">Zebra mussel</name>
    <name type="synonym">Mytilus polymorpha</name>
    <dbReference type="NCBI Taxonomy" id="45954"/>
    <lineage>
        <taxon>Eukaryota</taxon>
        <taxon>Metazoa</taxon>
        <taxon>Spiralia</taxon>
        <taxon>Lophotrochozoa</taxon>
        <taxon>Mollusca</taxon>
        <taxon>Bivalvia</taxon>
        <taxon>Autobranchia</taxon>
        <taxon>Heteroconchia</taxon>
        <taxon>Euheterodonta</taxon>
        <taxon>Imparidentia</taxon>
        <taxon>Neoheterodontei</taxon>
        <taxon>Myida</taxon>
        <taxon>Dreissenoidea</taxon>
        <taxon>Dreissenidae</taxon>
        <taxon>Dreissena</taxon>
    </lineage>
</organism>
<dbReference type="PROSITE" id="PS01186">
    <property type="entry name" value="EGF_2"/>
    <property type="match status" value="1"/>
</dbReference>
<feature type="signal peptide" evidence="2">
    <location>
        <begin position="1"/>
        <end position="19"/>
    </location>
</feature>
<comment type="caution">
    <text evidence="4">The sequence shown here is derived from an EMBL/GenBank/DDBJ whole genome shotgun (WGS) entry which is preliminary data.</text>
</comment>
<evidence type="ECO:0000256" key="2">
    <source>
        <dbReference type="SAM" id="SignalP"/>
    </source>
</evidence>
<accession>A0A9D3Y9M1</accession>
<feature type="domain" description="EGF-like" evidence="3">
    <location>
        <begin position="80"/>
        <end position="115"/>
    </location>
</feature>
<evidence type="ECO:0000256" key="1">
    <source>
        <dbReference type="PROSITE-ProRule" id="PRU00076"/>
    </source>
</evidence>
<reference evidence="4" key="1">
    <citation type="journal article" date="2019" name="bioRxiv">
        <title>The Genome of the Zebra Mussel, Dreissena polymorpha: A Resource for Invasive Species Research.</title>
        <authorList>
            <person name="McCartney M.A."/>
            <person name="Auch B."/>
            <person name="Kono T."/>
            <person name="Mallez S."/>
            <person name="Zhang Y."/>
            <person name="Obille A."/>
            <person name="Becker A."/>
            <person name="Abrahante J.E."/>
            <person name="Garbe J."/>
            <person name="Badalamenti J.P."/>
            <person name="Herman A."/>
            <person name="Mangelson H."/>
            <person name="Liachko I."/>
            <person name="Sullivan S."/>
            <person name="Sone E.D."/>
            <person name="Koren S."/>
            <person name="Silverstein K.A.T."/>
            <person name="Beckman K.B."/>
            <person name="Gohl D.M."/>
        </authorList>
    </citation>
    <scope>NUCLEOTIDE SEQUENCE</scope>
    <source>
        <strain evidence="4">Duluth1</strain>
        <tissue evidence="4">Whole animal</tissue>
    </source>
</reference>
<comment type="caution">
    <text evidence="1">Lacks conserved residue(s) required for the propagation of feature annotation.</text>
</comment>
<dbReference type="SMART" id="SM00181">
    <property type="entry name" value="EGF"/>
    <property type="match status" value="4"/>
</dbReference>
<feature type="domain" description="EGF-like" evidence="3">
    <location>
        <begin position="225"/>
        <end position="260"/>
    </location>
</feature>
<dbReference type="InterPro" id="IPR051830">
    <property type="entry name" value="NOTCH_homolog"/>
</dbReference>
<dbReference type="PANTHER" id="PTHR24033">
    <property type="entry name" value="EGF-LIKE DOMAIN-CONTAINING PROTEIN"/>
    <property type="match status" value="1"/>
</dbReference>
<dbReference type="Gene3D" id="2.10.25.10">
    <property type="entry name" value="Laminin"/>
    <property type="match status" value="3"/>
</dbReference>
<evidence type="ECO:0000259" key="3">
    <source>
        <dbReference type="PROSITE" id="PS50026"/>
    </source>
</evidence>
<gene>
    <name evidence="4" type="ORF">DPMN_081969</name>
</gene>
<evidence type="ECO:0000313" key="5">
    <source>
        <dbReference type="Proteomes" id="UP000828390"/>
    </source>
</evidence>
<evidence type="ECO:0000313" key="4">
    <source>
        <dbReference type="EMBL" id="KAH3694529.1"/>
    </source>
</evidence>
<sequence>MAVWLSFQSMLSVAAVVVAQGNILTLESLRENRWRRHTPLDSTEMCKVFGCKNGHCKESEIRNFRIVCECFPGYEGNLCDRLKCPYECGSHGTCSRIGNIMFCKCDEGYSGTTCNTLNTQTVISSQSIMTVLGNLLKGSKGNAFSNNQRAVTITDDSRWFSQQAKTAPNVRFTDFQSHAEIDTNVKPDVCAPGFQCYHGKCDRDSIAYGRFQCKCNTDFTGLFCEKRCTLKCQNGGTCMVLEDGHQYCACPFNFTGVYCQVTKASPRW</sequence>
<feature type="disulfide bond" evidence="1">
    <location>
        <begin position="84"/>
        <end position="94"/>
    </location>
</feature>
<dbReference type="SUPFAM" id="SSF57196">
    <property type="entry name" value="EGF/Laminin"/>
    <property type="match status" value="1"/>
</dbReference>